<keyword evidence="4 9" id="KW-0808">Transferase</keyword>
<dbReference type="PANTHER" id="PTHR13285">
    <property type="entry name" value="ACYLTRANSFERASE"/>
    <property type="match status" value="1"/>
</dbReference>
<dbReference type="EMBL" id="JAJEKE010000003">
    <property type="protein sequence ID" value="MCQ1529133.1"/>
    <property type="molecule type" value="Genomic_DNA"/>
</dbReference>
<comment type="similarity">
    <text evidence="2 9">Belongs to the membrane-bound acyltransferase family.</text>
</comment>
<feature type="transmembrane region" description="Helical" evidence="10">
    <location>
        <begin position="352"/>
        <end position="369"/>
    </location>
</feature>
<evidence type="ECO:0000256" key="4">
    <source>
        <dbReference type="ARBA" id="ARBA00022679"/>
    </source>
</evidence>
<keyword evidence="12" id="KW-1185">Reference proteome</keyword>
<dbReference type="InterPro" id="IPR004299">
    <property type="entry name" value="MBOAT_fam"/>
</dbReference>
<feature type="transmembrane region" description="Helical" evidence="10">
    <location>
        <begin position="12"/>
        <end position="31"/>
    </location>
</feature>
<dbReference type="PIRSF" id="PIRSF500217">
    <property type="entry name" value="AlgI"/>
    <property type="match status" value="1"/>
</dbReference>
<keyword evidence="6 10" id="KW-1133">Transmembrane helix</keyword>
<keyword evidence="8 9" id="KW-0012">Acyltransferase</keyword>
<feature type="transmembrane region" description="Helical" evidence="10">
    <location>
        <begin position="390"/>
        <end position="412"/>
    </location>
</feature>
<feature type="transmembrane region" description="Helical" evidence="10">
    <location>
        <begin position="328"/>
        <end position="346"/>
    </location>
</feature>
<evidence type="ECO:0000256" key="1">
    <source>
        <dbReference type="ARBA" id="ARBA00004651"/>
    </source>
</evidence>
<dbReference type="InterPro" id="IPR051085">
    <property type="entry name" value="MB_O-acyltransferase"/>
</dbReference>
<evidence type="ECO:0000256" key="10">
    <source>
        <dbReference type="SAM" id="Phobius"/>
    </source>
</evidence>
<evidence type="ECO:0000313" key="12">
    <source>
        <dbReference type="Proteomes" id="UP001651880"/>
    </source>
</evidence>
<proteinExistence type="inferred from homology"/>
<dbReference type="Proteomes" id="UP001651880">
    <property type="component" value="Unassembled WGS sequence"/>
</dbReference>
<keyword evidence="3 9" id="KW-1003">Cell membrane</keyword>
<organism evidence="11 12">
    <name type="scientific">Lutispora saccharofermentans</name>
    <dbReference type="NCBI Taxonomy" id="3024236"/>
    <lineage>
        <taxon>Bacteria</taxon>
        <taxon>Bacillati</taxon>
        <taxon>Bacillota</taxon>
        <taxon>Clostridia</taxon>
        <taxon>Lutisporales</taxon>
        <taxon>Lutisporaceae</taxon>
        <taxon>Lutispora</taxon>
    </lineage>
</organism>
<keyword evidence="7 9" id="KW-0472">Membrane</keyword>
<feature type="transmembrane region" description="Helical" evidence="10">
    <location>
        <begin position="131"/>
        <end position="152"/>
    </location>
</feature>
<feature type="transmembrane region" description="Helical" evidence="10">
    <location>
        <begin position="75"/>
        <end position="94"/>
    </location>
</feature>
<evidence type="ECO:0000313" key="11">
    <source>
        <dbReference type="EMBL" id="MCQ1529133.1"/>
    </source>
</evidence>
<evidence type="ECO:0000256" key="8">
    <source>
        <dbReference type="ARBA" id="ARBA00023315"/>
    </source>
</evidence>
<comment type="subcellular location">
    <subcellularLocation>
        <location evidence="1">Cell membrane</location>
        <topology evidence="1">Multi-pass membrane protein</topology>
    </subcellularLocation>
</comment>
<evidence type="ECO:0000256" key="9">
    <source>
        <dbReference type="PIRNR" id="PIRNR016636"/>
    </source>
</evidence>
<evidence type="ECO:0000256" key="5">
    <source>
        <dbReference type="ARBA" id="ARBA00022692"/>
    </source>
</evidence>
<dbReference type="PIRSF" id="PIRSF016636">
    <property type="entry name" value="AlgI_DltB"/>
    <property type="match status" value="1"/>
</dbReference>
<dbReference type="RefSeq" id="WP_255226649.1">
    <property type="nucleotide sequence ID" value="NZ_JAJEKE010000003.1"/>
</dbReference>
<name>A0ABT1ND05_9FIRM</name>
<evidence type="ECO:0000256" key="7">
    <source>
        <dbReference type="ARBA" id="ARBA00023136"/>
    </source>
</evidence>
<protein>
    <recommendedName>
        <fullName evidence="13">MBOAT family protein</fullName>
    </recommendedName>
</protein>
<reference evidence="11 12" key="1">
    <citation type="submission" date="2021-10" db="EMBL/GenBank/DDBJ databases">
        <title>Lutispora strain m25 sp. nov., a thermophilic, non-spore-forming bacterium isolated from a lab-scale methanogenic bioreactor digesting anaerobic sludge.</title>
        <authorList>
            <person name="El Houari A."/>
            <person name="Mcdonald J."/>
        </authorList>
    </citation>
    <scope>NUCLEOTIDE SEQUENCE [LARGE SCALE GENOMIC DNA]</scope>
    <source>
        <strain evidence="12">m25</strain>
    </source>
</reference>
<sequence>MIESIKLLIRFLPIHSIVLFTAAGLLLYYGCKRGKGNKSGSSSSPGEAKRTVPAASAVLVLWGFIFAAVYGHPVFALLTLALTIAIYAIARMLLKIKDKKLKKLLLYLGILVSLGTLALFKYPVLKNELPTFIQVKALGISYFTFKFLHVLIDTHRGRIKELDPLSFFAFIFFFPTFSAGPIDRYGRFKKNLSEASGTLLAKEDVDAGITRIITGLFKKFIIADKTGSLIGALAPDILKASRPILWLVLFLYSIRVYYDFSGYSDIAIGLGRLFGFKVPENFNKPYLKPNLVLFWQNWHMTLTSWLREYLFMPLGKLMMGKVGPGHPWLINTVCQLVTMAAVGIWHGSTMSFLIWGLYQGAGLSLYRIYSDMLKKYGSDRLLGWMSESKAVYWAGVALTFLFISIGWAFFIYRWDTAVKIVIKLLAAGF</sequence>
<evidence type="ECO:0000256" key="6">
    <source>
        <dbReference type="ARBA" id="ARBA00022989"/>
    </source>
</evidence>
<evidence type="ECO:0000256" key="2">
    <source>
        <dbReference type="ARBA" id="ARBA00010323"/>
    </source>
</evidence>
<dbReference type="InterPro" id="IPR028362">
    <property type="entry name" value="AlgI"/>
</dbReference>
<dbReference type="Pfam" id="PF03062">
    <property type="entry name" value="MBOAT"/>
    <property type="match status" value="1"/>
</dbReference>
<dbReference type="InterPro" id="IPR024194">
    <property type="entry name" value="Ac/AlaTfrase_AlgI/DltB"/>
</dbReference>
<gene>
    <name evidence="11" type="ORF">LJD61_06165</name>
</gene>
<evidence type="ECO:0000256" key="3">
    <source>
        <dbReference type="ARBA" id="ARBA00022475"/>
    </source>
</evidence>
<comment type="caution">
    <text evidence="11">The sequence shown here is derived from an EMBL/GenBank/DDBJ whole genome shotgun (WGS) entry which is preliminary data.</text>
</comment>
<accession>A0ABT1ND05</accession>
<feature type="transmembrane region" description="Helical" evidence="10">
    <location>
        <begin position="164"/>
        <end position="182"/>
    </location>
</feature>
<feature type="transmembrane region" description="Helical" evidence="10">
    <location>
        <begin position="106"/>
        <end position="125"/>
    </location>
</feature>
<evidence type="ECO:0008006" key="13">
    <source>
        <dbReference type="Google" id="ProtNLM"/>
    </source>
</evidence>
<dbReference type="PANTHER" id="PTHR13285:SF23">
    <property type="entry name" value="TEICHOIC ACID D-ALANYLTRANSFERASE"/>
    <property type="match status" value="1"/>
</dbReference>
<keyword evidence="5 10" id="KW-0812">Transmembrane</keyword>